<evidence type="ECO:0000256" key="4">
    <source>
        <dbReference type="ARBA" id="ARBA00022694"/>
    </source>
</evidence>
<reference evidence="10 11" key="1">
    <citation type="submission" date="2013-06" db="EMBL/GenBank/DDBJ databases">
        <title>Rumen cellulosomics: divergent fiber-degrading strategies revealed by comparative genome-wide analysis of six Ruminococcal strains.</title>
        <authorList>
            <person name="Dassa B."/>
            <person name="Borovok I."/>
            <person name="Lamed R."/>
            <person name="Flint H."/>
            <person name="Yeoman C.J."/>
            <person name="White B."/>
            <person name="Bayer E.A."/>
        </authorList>
    </citation>
    <scope>NUCLEOTIDE SEQUENCE [LARGE SCALE GENOMIC DNA]</scope>
    <source>
        <strain evidence="10 11">SY3</strain>
    </source>
</reference>
<feature type="domain" description="Lysidine-tRNA(Ile) synthetase C-terminal" evidence="9">
    <location>
        <begin position="368"/>
        <end position="439"/>
    </location>
</feature>
<dbReference type="GO" id="GO:0005524">
    <property type="term" value="F:ATP binding"/>
    <property type="evidence" value="ECO:0007669"/>
    <property type="project" value="UniProtKB-UniRule"/>
</dbReference>
<dbReference type="SUPFAM" id="SSF56037">
    <property type="entry name" value="PheT/TilS domain"/>
    <property type="match status" value="1"/>
</dbReference>
<dbReference type="GO" id="GO:0006400">
    <property type="term" value="P:tRNA modification"/>
    <property type="evidence" value="ECO:0007669"/>
    <property type="project" value="UniProtKB-UniRule"/>
</dbReference>
<dbReference type="Gene3D" id="3.40.50.620">
    <property type="entry name" value="HUPs"/>
    <property type="match status" value="1"/>
</dbReference>
<protein>
    <recommendedName>
        <fullName evidence="8">tRNA(Ile)-lysidine synthase</fullName>
        <ecNumber evidence="8">6.3.4.19</ecNumber>
    </recommendedName>
    <alternativeName>
        <fullName evidence="8">tRNA(Ile)-2-lysyl-cytidine synthase</fullName>
    </alternativeName>
    <alternativeName>
        <fullName evidence="8">tRNA(Ile)-lysidine synthetase</fullName>
    </alternativeName>
</protein>
<dbReference type="SUPFAM" id="SSF82829">
    <property type="entry name" value="MesJ substrate recognition domain-like"/>
    <property type="match status" value="1"/>
</dbReference>
<evidence type="ECO:0000313" key="11">
    <source>
        <dbReference type="Proteomes" id="UP000021369"/>
    </source>
</evidence>
<comment type="domain">
    <text evidence="8">The N-terminal region contains the highly conserved SGGXDS motif, predicted to be a P-loop motif involved in ATP binding.</text>
</comment>
<dbReference type="OrthoDB" id="9807403at2"/>
<dbReference type="PATRIC" id="fig|1341156.4.peg.2606"/>
<comment type="function">
    <text evidence="8">Ligates lysine onto the cytidine present at position 34 of the AUA codon-specific tRNA(Ile) that contains the anticodon CAU, in an ATP-dependent manner. Cytidine is converted to lysidine, thus changing the amino acid specificity of the tRNA from methionine to isoleucine.</text>
</comment>
<comment type="subcellular location">
    <subcellularLocation>
        <location evidence="1 8">Cytoplasm</location>
    </subcellularLocation>
</comment>
<comment type="similarity">
    <text evidence="8">Belongs to the tRNA(Ile)-lysidine synthase family.</text>
</comment>
<dbReference type="InterPro" id="IPR012796">
    <property type="entry name" value="Lysidine-tRNA-synth_C"/>
</dbReference>
<dbReference type="EC" id="6.3.4.19" evidence="8"/>
<organism evidence="10 11">
    <name type="scientific">Ruminococcus albus SY3</name>
    <dbReference type="NCBI Taxonomy" id="1341156"/>
    <lineage>
        <taxon>Bacteria</taxon>
        <taxon>Bacillati</taxon>
        <taxon>Bacillota</taxon>
        <taxon>Clostridia</taxon>
        <taxon>Eubacteriales</taxon>
        <taxon>Oscillospiraceae</taxon>
        <taxon>Ruminococcus</taxon>
    </lineage>
</organism>
<comment type="catalytic activity">
    <reaction evidence="7 8">
        <text>cytidine(34) in tRNA(Ile2) + L-lysine + ATP = lysidine(34) in tRNA(Ile2) + AMP + diphosphate + H(+)</text>
        <dbReference type="Rhea" id="RHEA:43744"/>
        <dbReference type="Rhea" id="RHEA-COMP:10625"/>
        <dbReference type="Rhea" id="RHEA-COMP:10670"/>
        <dbReference type="ChEBI" id="CHEBI:15378"/>
        <dbReference type="ChEBI" id="CHEBI:30616"/>
        <dbReference type="ChEBI" id="CHEBI:32551"/>
        <dbReference type="ChEBI" id="CHEBI:33019"/>
        <dbReference type="ChEBI" id="CHEBI:82748"/>
        <dbReference type="ChEBI" id="CHEBI:83665"/>
        <dbReference type="ChEBI" id="CHEBI:456215"/>
        <dbReference type="EC" id="6.3.4.19"/>
    </reaction>
</comment>
<keyword evidence="5 8" id="KW-0547">Nucleotide-binding</keyword>
<keyword evidence="2 8" id="KW-0963">Cytoplasm</keyword>
<evidence type="ECO:0000256" key="3">
    <source>
        <dbReference type="ARBA" id="ARBA00022598"/>
    </source>
</evidence>
<evidence type="ECO:0000256" key="2">
    <source>
        <dbReference type="ARBA" id="ARBA00022490"/>
    </source>
</evidence>
<dbReference type="EMBL" id="JEOB01000004">
    <property type="protein sequence ID" value="EXM37676.1"/>
    <property type="molecule type" value="Genomic_DNA"/>
</dbReference>
<dbReference type="RefSeq" id="WP_051506626.1">
    <property type="nucleotide sequence ID" value="NZ_JEOB01000004.1"/>
</dbReference>
<dbReference type="Pfam" id="PF01171">
    <property type="entry name" value="ATP_bind_3"/>
    <property type="match status" value="1"/>
</dbReference>
<comment type="caution">
    <text evidence="10">The sequence shown here is derived from an EMBL/GenBank/DDBJ whole genome shotgun (WGS) entry which is preliminary data.</text>
</comment>
<evidence type="ECO:0000256" key="1">
    <source>
        <dbReference type="ARBA" id="ARBA00004496"/>
    </source>
</evidence>
<dbReference type="InterPro" id="IPR014729">
    <property type="entry name" value="Rossmann-like_a/b/a_fold"/>
</dbReference>
<dbReference type="SUPFAM" id="SSF52402">
    <property type="entry name" value="Adenine nucleotide alpha hydrolases-like"/>
    <property type="match status" value="1"/>
</dbReference>
<evidence type="ECO:0000256" key="6">
    <source>
        <dbReference type="ARBA" id="ARBA00022840"/>
    </source>
</evidence>
<dbReference type="PANTHER" id="PTHR43033:SF1">
    <property type="entry name" value="TRNA(ILE)-LYSIDINE SYNTHASE-RELATED"/>
    <property type="match status" value="1"/>
</dbReference>
<dbReference type="CDD" id="cd01992">
    <property type="entry name" value="TilS_N"/>
    <property type="match status" value="1"/>
</dbReference>
<dbReference type="NCBIfam" id="TIGR02432">
    <property type="entry name" value="lysidine_TilS_N"/>
    <property type="match status" value="1"/>
</dbReference>
<name>A0A011VQY7_RUMAL</name>
<gene>
    <name evidence="8" type="primary">tilS</name>
    <name evidence="10" type="ORF">RASY3_15065</name>
</gene>
<evidence type="ECO:0000256" key="5">
    <source>
        <dbReference type="ARBA" id="ARBA00022741"/>
    </source>
</evidence>
<accession>A0A011VQY7</accession>
<dbReference type="PANTHER" id="PTHR43033">
    <property type="entry name" value="TRNA(ILE)-LYSIDINE SYNTHASE-RELATED"/>
    <property type="match status" value="1"/>
</dbReference>
<dbReference type="InterPro" id="IPR012094">
    <property type="entry name" value="tRNA_Ile_lys_synt"/>
</dbReference>
<dbReference type="GO" id="GO:0032267">
    <property type="term" value="F:tRNA(Ile)-lysidine synthase activity"/>
    <property type="evidence" value="ECO:0007669"/>
    <property type="project" value="UniProtKB-EC"/>
</dbReference>
<dbReference type="Proteomes" id="UP000021369">
    <property type="component" value="Unassembled WGS sequence"/>
</dbReference>
<evidence type="ECO:0000313" key="10">
    <source>
        <dbReference type="EMBL" id="EXM37676.1"/>
    </source>
</evidence>
<dbReference type="InterPro" id="IPR011063">
    <property type="entry name" value="TilS/TtcA_N"/>
</dbReference>
<keyword evidence="6 8" id="KW-0067">ATP-binding</keyword>
<dbReference type="Gene3D" id="1.20.59.20">
    <property type="match status" value="1"/>
</dbReference>
<keyword evidence="11" id="KW-1185">Reference proteome</keyword>
<dbReference type="GO" id="GO:0005737">
    <property type="term" value="C:cytoplasm"/>
    <property type="evidence" value="ECO:0007669"/>
    <property type="project" value="UniProtKB-SubCell"/>
</dbReference>
<sequence>MKSELVQRVGRTIEKYHMAHKGERLLVGLSGGADSAALLLCLHELGYDICACHVNHCIRGEEADRDQHFCEELCRSLGIEITVKRVDVPAYCRVNPVSEEEGARMLRYKALQEITADKICTAHNLDDCLETTLFNLARGSGLKGIASIPPVRDNIIRPLIECSRADIEDYLAEKGQNFVTDSTNLMDEYSRNKLRHKVVPVLRELNPSLMDTFAKTLGFLREDSAFLEKLADEAFEKVNCGDGYSCKLIRELDYPVRRRVIMRILAKYDIEVGQDKIEIIEKLINEGGKANVKAKCFAYTKSGTLYIFTEKDGENILQDEVKVVPESIINWQGRSVSFKLVKNDGKFENVNKMFANSCLDYDKIKGVIVLRKRRAGDRIRLVNRQHSSDVRVLMKQGFPVHKRDSAVILADDEGIVLAETFGAADRVRIDSDTKRVLIFEVIEE</sequence>
<evidence type="ECO:0000256" key="7">
    <source>
        <dbReference type="ARBA" id="ARBA00048539"/>
    </source>
</evidence>
<evidence type="ECO:0000256" key="8">
    <source>
        <dbReference type="HAMAP-Rule" id="MF_01161"/>
    </source>
</evidence>
<feature type="binding site" evidence="8">
    <location>
        <begin position="30"/>
        <end position="35"/>
    </location>
    <ligand>
        <name>ATP</name>
        <dbReference type="ChEBI" id="CHEBI:30616"/>
    </ligand>
</feature>
<proteinExistence type="inferred from homology"/>
<evidence type="ECO:0000259" key="9">
    <source>
        <dbReference type="SMART" id="SM00977"/>
    </source>
</evidence>
<dbReference type="AlphaFoldDB" id="A0A011VQY7"/>
<dbReference type="HAMAP" id="MF_01161">
    <property type="entry name" value="tRNA_Ile_lys_synt"/>
    <property type="match status" value="1"/>
</dbReference>
<dbReference type="InterPro" id="IPR012795">
    <property type="entry name" value="tRNA_Ile_lys_synt_N"/>
</dbReference>
<keyword evidence="3 8" id="KW-0436">Ligase</keyword>
<keyword evidence="4 8" id="KW-0819">tRNA processing</keyword>
<dbReference type="SMART" id="SM00977">
    <property type="entry name" value="TilS_C"/>
    <property type="match status" value="1"/>
</dbReference>